<dbReference type="InterPro" id="IPR025631">
    <property type="entry name" value="Porin_10"/>
</dbReference>
<protein>
    <submittedName>
        <fullName evidence="2">Putative porin</fullName>
    </submittedName>
</protein>
<dbReference type="Pfam" id="PF14121">
    <property type="entry name" value="Porin_10"/>
    <property type="match status" value="1"/>
</dbReference>
<name>A0A1I1LFX1_9BACT</name>
<feature type="signal peptide" evidence="1">
    <location>
        <begin position="1"/>
        <end position="29"/>
    </location>
</feature>
<dbReference type="STRING" id="927664.SAMN05421780_108135"/>
<keyword evidence="1" id="KW-0732">Signal</keyword>
<dbReference type="AlphaFoldDB" id="A0A1I1LFX1"/>
<dbReference type="Proteomes" id="UP000199514">
    <property type="component" value="Unassembled WGS sequence"/>
</dbReference>
<gene>
    <name evidence="2" type="ORF">SAMN05421780_108135</name>
</gene>
<dbReference type="EMBL" id="FOLE01000008">
    <property type="protein sequence ID" value="SFC69908.1"/>
    <property type="molecule type" value="Genomic_DNA"/>
</dbReference>
<keyword evidence="3" id="KW-1185">Reference proteome</keyword>
<dbReference type="OrthoDB" id="1489309at2"/>
<accession>A0A1I1LFX1</accession>
<reference evidence="2 3" key="1">
    <citation type="submission" date="2016-10" db="EMBL/GenBank/DDBJ databases">
        <authorList>
            <person name="de Groot N.N."/>
        </authorList>
    </citation>
    <scope>NUCLEOTIDE SEQUENCE [LARGE SCALE GENOMIC DNA]</scope>
    <source>
        <strain evidence="2 3">DSM 6793</strain>
    </source>
</reference>
<organism evidence="2 3">
    <name type="scientific">Flexibacter flexilis DSM 6793</name>
    <dbReference type="NCBI Taxonomy" id="927664"/>
    <lineage>
        <taxon>Bacteria</taxon>
        <taxon>Pseudomonadati</taxon>
        <taxon>Bacteroidota</taxon>
        <taxon>Cytophagia</taxon>
        <taxon>Cytophagales</taxon>
        <taxon>Flexibacteraceae</taxon>
        <taxon>Flexibacter</taxon>
    </lineage>
</organism>
<evidence type="ECO:0000256" key="1">
    <source>
        <dbReference type="SAM" id="SignalP"/>
    </source>
</evidence>
<feature type="chain" id="PRO_5011663934" evidence="1">
    <location>
        <begin position="30"/>
        <end position="635"/>
    </location>
</feature>
<proteinExistence type="predicted"/>
<evidence type="ECO:0000313" key="3">
    <source>
        <dbReference type="Proteomes" id="UP000199514"/>
    </source>
</evidence>
<sequence>MPSLCKFALVKKKLLILSFSLWACQQGFAQIVDDTTHQKYGPQTVRYFLEKEIYENKRVLHTLDTTLRDVHNTDDFLYSDQNSFRPNKNLGNWGSAIQSQYFALPKQIGTNYGVDVFTPYALDAGAARYFNTFSPYTYAHYYQGGFGRQMLKAGFNRNFTTRFNFGFDYRRITSQKQIGVTKNRDPEASQHAGLVYASYVSKNGKYVFLGNYSHLNQYTYETGGVKPAQEDFVDGQLDKDKLFDYKIEQINLSATAHNRDLRNKWHIYQQYTLDNQDAVQLFYLFERSRQTNRYTDPSVDSSQIYGAGIYDSSATFQQQIYTLWEQRGGIKGKLGGAAHYAVYFRRKDFTLNSLFPIAQTLKNENFVGGQLRYHLPADSTYFVSVDAEMQPSRDYWAKVLLHTDLVEAGAEQMRYAPTMVQRYYNGNHFVWENPNFEYTDATHLWGNANLKLGKKMVIKPMAEFTTLKNYIYYGTDAKAHQVGKDTTIKVLAAGTELNLTLGKWHLNHLFRYTKTSGADVIRMPDKYAQLRYYYESPMFKSALLVQVGLDMRWRSSYYADAYMPATQQFRLQNDFLVSPYMVTDLFVNMRIKRVQIFFKLNNITQGIGGKGYFAAPYYPGTRRMLDFGLIWQFFD</sequence>
<dbReference type="SUPFAM" id="SSF56935">
    <property type="entry name" value="Porins"/>
    <property type="match status" value="1"/>
</dbReference>
<evidence type="ECO:0000313" key="2">
    <source>
        <dbReference type="EMBL" id="SFC69908.1"/>
    </source>
</evidence>